<proteinExistence type="predicted"/>
<gene>
    <name evidence="2" type="ORF">SLEP1_g40943</name>
</gene>
<protein>
    <submittedName>
        <fullName evidence="2">Uncharacterized protein</fullName>
    </submittedName>
</protein>
<name>A0AAV5L592_9ROSI</name>
<evidence type="ECO:0000313" key="2">
    <source>
        <dbReference type="EMBL" id="GKV32327.1"/>
    </source>
</evidence>
<evidence type="ECO:0000256" key="1">
    <source>
        <dbReference type="SAM" id="Phobius"/>
    </source>
</evidence>
<comment type="caution">
    <text evidence="2">The sequence shown here is derived from an EMBL/GenBank/DDBJ whole genome shotgun (WGS) entry which is preliminary data.</text>
</comment>
<dbReference type="EMBL" id="BPVZ01000095">
    <property type="protein sequence ID" value="GKV32327.1"/>
    <property type="molecule type" value="Genomic_DNA"/>
</dbReference>
<accession>A0AAV5L592</accession>
<dbReference type="AlphaFoldDB" id="A0AAV5L592"/>
<feature type="transmembrane region" description="Helical" evidence="1">
    <location>
        <begin position="12"/>
        <end position="35"/>
    </location>
</feature>
<dbReference type="Proteomes" id="UP001054252">
    <property type="component" value="Unassembled WGS sequence"/>
</dbReference>
<keyword evidence="1" id="KW-0812">Transmembrane</keyword>
<reference evidence="2 3" key="1">
    <citation type="journal article" date="2021" name="Commun. Biol.">
        <title>The genome of Shorea leprosula (Dipterocarpaceae) highlights the ecological relevance of drought in aseasonal tropical rainforests.</title>
        <authorList>
            <person name="Ng K.K.S."/>
            <person name="Kobayashi M.J."/>
            <person name="Fawcett J.A."/>
            <person name="Hatakeyama M."/>
            <person name="Paape T."/>
            <person name="Ng C.H."/>
            <person name="Ang C.C."/>
            <person name="Tnah L.H."/>
            <person name="Lee C.T."/>
            <person name="Nishiyama T."/>
            <person name="Sese J."/>
            <person name="O'Brien M.J."/>
            <person name="Copetti D."/>
            <person name="Mohd Noor M.I."/>
            <person name="Ong R.C."/>
            <person name="Putra M."/>
            <person name="Sireger I.Z."/>
            <person name="Indrioko S."/>
            <person name="Kosugi Y."/>
            <person name="Izuno A."/>
            <person name="Isagi Y."/>
            <person name="Lee S.L."/>
            <person name="Shimizu K.K."/>
        </authorList>
    </citation>
    <scope>NUCLEOTIDE SEQUENCE [LARGE SCALE GENOMIC DNA]</scope>
    <source>
        <strain evidence="2">214</strain>
    </source>
</reference>
<organism evidence="2 3">
    <name type="scientific">Rubroshorea leprosula</name>
    <dbReference type="NCBI Taxonomy" id="152421"/>
    <lineage>
        <taxon>Eukaryota</taxon>
        <taxon>Viridiplantae</taxon>
        <taxon>Streptophyta</taxon>
        <taxon>Embryophyta</taxon>
        <taxon>Tracheophyta</taxon>
        <taxon>Spermatophyta</taxon>
        <taxon>Magnoliopsida</taxon>
        <taxon>eudicotyledons</taxon>
        <taxon>Gunneridae</taxon>
        <taxon>Pentapetalae</taxon>
        <taxon>rosids</taxon>
        <taxon>malvids</taxon>
        <taxon>Malvales</taxon>
        <taxon>Dipterocarpaceae</taxon>
        <taxon>Rubroshorea</taxon>
    </lineage>
</organism>
<keyword evidence="1" id="KW-1133">Transmembrane helix</keyword>
<keyword evidence="1" id="KW-0472">Membrane</keyword>
<sequence>MLGVLLYVGQGLSLGVLNLSIVIPQMFVLVISGPLDDAFGGGN</sequence>
<keyword evidence="3" id="KW-1185">Reference proteome</keyword>
<evidence type="ECO:0000313" key="3">
    <source>
        <dbReference type="Proteomes" id="UP001054252"/>
    </source>
</evidence>